<gene>
    <name evidence="2" type="ORF">F511_27753</name>
</gene>
<reference evidence="2 3" key="1">
    <citation type="journal article" date="2015" name="Proc. Natl. Acad. Sci. U.S.A.">
        <title>The resurrection genome of Boea hygrometrica: A blueprint for survival of dehydration.</title>
        <authorList>
            <person name="Xiao L."/>
            <person name="Yang G."/>
            <person name="Zhang L."/>
            <person name="Yang X."/>
            <person name="Zhao S."/>
            <person name="Ji Z."/>
            <person name="Zhou Q."/>
            <person name="Hu M."/>
            <person name="Wang Y."/>
            <person name="Chen M."/>
            <person name="Xu Y."/>
            <person name="Jin H."/>
            <person name="Xiao X."/>
            <person name="Hu G."/>
            <person name="Bao F."/>
            <person name="Hu Y."/>
            <person name="Wan P."/>
            <person name="Li L."/>
            <person name="Deng X."/>
            <person name="Kuang T."/>
            <person name="Xiang C."/>
            <person name="Zhu J.K."/>
            <person name="Oliver M.J."/>
            <person name="He Y."/>
        </authorList>
    </citation>
    <scope>NUCLEOTIDE SEQUENCE [LARGE SCALE GENOMIC DNA]</scope>
    <source>
        <strain evidence="3">cv. XS01</strain>
    </source>
</reference>
<dbReference type="AlphaFoldDB" id="A0A2Z7BHK0"/>
<evidence type="ECO:0000313" key="3">
    <source>
        <dbReference type="Proteomes" id="UP000250235"/>
    </source>
</evidence>
<sequence length="152" mass="17308">MEMRYGSYPLASTASWYAQNNEQQGTATTDLSSRDKCVYATDVMFNTESYTMRKAYTAASIITHAQSEAIKQAHIRTSNLLCNNYDKLGPSNANLTPAKPITNNYSRTETQKSNNWELQLDQHYTTPLTQQEALNKHKAESEHLPQQARKER</sequence>
<organism evidence="2 3">
    <name type="scientific">Dorcoceras hygrometricum</name>
    <dbReference type="NCBI Taxonomy" id="472368"/>
    <lineage>
        <taxon>Eukaryota</taxon>
        <taxon>Viridiplantae</taxon>
        <taxon>Streptophyta</taxon>
        <taxon>Embryophyta</taxon>
        <taxon>Tracheophyta</taxon>
        <taxon>Spermatophyta</taxon>
        <taxon>Magnoliopsida</taxon>
        <taxon>eudicotyledons</taxon>
        <taxon>Gunneridae</taxon>
        <taxon>Pentapetalae</taxon>
        <taxon>asterids</taxon>
        <taxon>lamiids</taxon>
        <taxon>Lamiales</taxon>
        <taxon>Gesneriaceae</taxon>
        <taxon>Didymocarpoideae</taxon>
        <taxon>Trichosporeae</taxon>
        <taxon>Loxocarpinae</taxon>
        <taxon>Dorcoceras</taxon>
    </lineage>
</organism>
<evidence type="ECO:0000256" key="1">
    <source>
        <dbReference type="SAM" id="MobiDB-lite"/>
    </source>
</evidence>
<evidence type="ECO:0000313" key="2">
    <source>
        <dbReference type="EMBL" id="KZV33852.1"/>
    </source>
</evidence>
<keyword evidence="3" id="KW-1185">Reference proteome</keyword>
<name>A0A2Z7BHK0_9LAMI</name>
<proteinExistence type="predicted"/>
<protein>
    <submittedName>
        <fullName evidence="2">Uncharacterized protein</fullName>
    </submittedName>
</protein>
<accession>A0A2Z7BHK0</accession>
<dbReference type="Proteomes" id="UP000250235">
    <property type="component" value="Unassembled WGS sequence"/>
</dbReference>
<feature type="compositionally biased region" description="Basic and acidic residues" evidence="1">
    <location>
        <begin position="134"/>
        <end position="152"/>
    </location>
</feature>
<dbReference type="EMBL" id="KV005660">
    <property type="protein sequence ID" value="KZV33852.1"/>
    <property type="molecule type" value="Genomic_DNA"/>
</dbReference>
<feature type="region of interest" description="Disordered" evidence="1">
    <location>
        <begin position="130"/>
        <end position="152"/>
    </location>
</feature>